<reference evidence="3" key="1">
    <citation type="journal article" date="2024" name="IScience">
        <title>Strigolactones Initiate the Formation of Haustorium-like Structures in Castilleja.</title>
        <authorList>
            <person name="Buerger M."/>
            <person name="Peterson D."/>
            <person name="Chory J."/>
        </authorList>
    </citation>
    <scope>NUCLEOTIDE SEQUENCE [LARGE SCALE GENOMIC DNA]</scope>
</reference>
<protein>
    <submittedName>
        <fullName evidence="2">Uncharacterized protein</fullName>
    </submittedName>
</protein>
<dbReference type="EMBL" id="JAVIJP010000016">
    <property type="protein sequence ID" value="KAL3642276.1"/>
    <property type="molecule type" value="Genomic_DNA"/>
</dbReference>
<dbReference type="AlphaFoldDB" id="A0ABD3DIZ5"/>
<evidence type="ECO:0000256" key="1">
    <source>
        <dbReference type="SAM" id="MobiDB-lite"/>
    </source>
</evidence>
<comment type="caution">
    <text evidence="2">The sequence shown here is derived from an EMBL/GenBank/DDBJ whole genome shotgun (WGS) entry which is preliminary data.</text>
</comment>
<evidence type="ECO:0000313" key="2">
    <source>
        <dbReference type="EMBL" id="KAL3642276.1"/>
    </source>
</evidence>
<gene>
    <name evidence="2" type="ORF">CASFOL_013091</name>
</gene>
<sequence length="86" mass="9016">MLRLSAIDWSGCGGAWMGSGDYQPLMSYAMRSGASEAPPSTIVTPDPPHPVSDSALRCYNPAIVGSSISTTPQPPVLKTRASPKKI</sequence>
<organism evidence="2 3">
    <name type="scientific">Castilleja foliolosa</name>
    <dbReference type="NCBI Taxonomy" id="1961234"/>
    <lineage>
        <taxon>Eukaryota</taxon>
        <taxon>Viridiplantae</taxon>
        <taxon>Streptophyta</taxon>
        <taxon>Embryophyta</taxon>
        <taxon>Tracheophyta</taxon>
        <taxon>Spermatophyta</taxon>
        <taxon>Magnoliopsida</taxon>
        <taxon>eudicotyledons</taxon>
        <taxon>Gunneridae</taxon>
        <taxon>Pentapetalae</taxon>
        <taxon>asterids</taxon>
        <taxon>lamiids</taxon>
        <taxon>Lamiales</taxon>
        <taxon>Orobanchaceae</taxon>
        <taxon>Pedicularideae</taxon>
        <taxon>Castillejinae</taxon>
        <taxon>Castilleja</taxon>
    </lineage>
</organism>
<evidence type="ECO:0000313" key="3">
    <source>
        <dbReference type="Proteomes" id="UP001632038"/>
    </source>
</evidence>
<feature type="region of interest" description="Disordered" evidence="1">
    <location>
        <begin position="66"/>
        <end position="86"/>
    </location>
</feature>
<proteinExistence type="predicted"/>
<dbReference type="Proteomes" id="UP001632038">
    <property type="component" value="Unassembled WGS sequence"/>
</dbReference>
<accession>A0ABD3DIZ5</accession>
<keyword evidence="3" id="KW-1185">Reference proteome</keyword>
<name>A0ABD3DIZ5_9LAMI</name>